<evidence type="ECO:0000313" key="2">
    <source>
        <dbReference type="Proteomes" id="UP000175968"/>
    </source>
</evidence>
<gene>
    <name evidence="1" type="ORF">EM308_08460</name>
</gene>
<accession>A0AAC9I3R1</accession>
<organism evidence="1 2">
    <name type="scientific">Flavobacterium gilvum</name>
    <dbReference type="NCBI Taxonomy" id="1492737"/>
    <lineage>
        <taxon>Bacteria</taxon>
        <taxon>Pseudomonadati</taxon>
        <taxon>Bacteroidota</taxon>
        <taxon>Flavobacteriia</taxon>
        <taxon>Flavobacteriales</taxon>
        <taxon>Flavobacteriaceae</taxon>
        <taxon>Flavobacterium</taxon>
    </lineage>
</organism>
<reference evidence="1 2" key="1">
    <citation type="submission" date="2016-10" db="EMBL/GenBank/DDBJ databases">
        <title>Flavobacterium gilvum sp. nov., isolated from stream water.</title>
        <authorList>
            <person name="Shin S.-K."/>
            <person name="Cho Y.-J."/>
            <person name="Yi H."/>
        </authorList>
    </citation>
    <scope>NUCLEOTIDE SEQUENCE [LARGE SCALE GENOMIC DNA]</scope>
    <source>
        <strain evidence="1 2">EM1308</strain>
    </source>
</reference>
<dbReference type="EMBL" id="CP017479">
    <property type="protein sequence ID" value="AOW09530.1"/>
    <property type="molecule type" value="Genomic_DNA"/>
</dbReference>
<sequence>MAVTALDTIKNWFKTHLKPTQAQFWAMLDSFRHKSEKVPVADIEGLDSLFVGIPGMAEVNSKLPHGGYTGNAQILATSIETLNGLVTDLQEDDVLTAGQITTLQGQITAINTLLTSDNINLDTVQEIVDAIETVQTSLSTILVNDLTTGGTTKALTAEMGKTLKGLVDSLSAKIPKDYSKVVYVNANTPTTATIFDTNNPPVTNDNSLKSDVNNLYIGLDTSSWVYNATTFTYDAETITSKASTFYLYGTNKDAGNNKNNEIERSGAVGVGTATKPNHAVTKAQHDLKQDKDNQVEVSANSNVLNAWHGQTVLFAANCTITVPSTLNNSLGFVFRTLAGVTVTWAITAPFTWETTPSTTPEKTVGHFMRRGSTNTIILDF</sequence>
<dbReference type="Proteomes" id="UP000175968">
    <property type="component" value="Chromosome"/>
</dbReference>
<evidence type="ECO:0000313" key="1">
    <source>
        <dbReference type="EMBL" id="AOW09530.1"/>
    </source>
</evidence>
<dbReference type="KEGG" id="fgl:EM308_08460"/>
<dbReference type="AlphaFoldDB" id="A0AAC9I3R1"/>
<protein>
    <recommendedName>
        <fullName evidence="3">Tail fiber protein</fullName>
    </recommendedName>
</protein>
<evidence type="ECO:0008006" key="3">
    <source>
        <dbReference type="Google" id="ProtNLM"/>
    </source>
</evidence>
<keyword evidence="2" id="KW-1185">Reference proteome</keyword>
<name>A0AAC9I3R1_9FLAO</name>
<dbReference type="RefSeq" id="WP_035635631.1">
    <property type="nucleotide sequence ID" value="NZ_CP017479.1"/>
</dbReference>
<proteinExistence type="predicted"/>